<dbReference type="AlphaFoldDB" id="A0A450VBC4"/>
<protein>
    <submittedName>
        <fullName evidence="2">Uncharacterized protein</fullName>
    </submittedName>
</protein>
<dbReference type="EMBL" id="CAADFI010000254">
    <property type="protein sequence ID" value="VFK01984.1"/>
    <property type="molecule type" value="Genomic_DNA"/>
</dbReference>
<reference evidence="2" key="1">
    <citation type="submission" date="2019-02" db="EMBL/GenBank/DDBJ databases">
        <authorList>
            <person name="Gruber-Vodicka R. H."/>
            <person name="Seah K. B. B."/>
        </authorList>
    </citation>
    <scope>NUCLEOTIDE SEQUENCE</scope>
    <source>
        <strain evidence="3">BECK_SA2B12</strain>
        <strain evidence="2">BECK_SA2B15</strain>
        <strain evidence="1">BECK_SA2B20</strain>
    </source>
</reference>
<evidence type="ECO:0000313" key="2">
    <source>
        <dbReference type="EMBL" id="VFK02092.1"/>
    </source>
</evidence>
<accession>A0A450VBC4</accession>
<proteinExistence type="predicted"/>
<dbReference type="EMBL" id="CAADFJ010000253">
    <property type="protein sequence ID" value="VFK05265.1"/>
    <property type="molecule type" value="Genomic_DNA"/>
</dbReference>
<evidence type="ECO:0000313" key="1">
    <source>
        <dbReference type="EMBL" id="VFK01984.1"/>
    </source>
</evidence>
<dbReference type="EMBL" id="CAADFG010000253">
    <property type="protein sequence ID" value="VFK02092.1"/>
    <property type="molecule type" value="Genomic_DNA"/>
</dbReference>
<name>A0A450VBC4_9GAMM</name>
<evidence type="ECO:0000313" key="3">
    <source>
        <dbReference type="EMBL" id="VFK05265.1"/>
    </source>
</evidence>
<organism evidence="2">
    <name type="scientific">Candidatus Kentrum eta</name>
    <dbReference type="NCBI Taxonomy" id="2126337"/>
    <lineage>
        <taxon>Bacteria</taxon>
        <taxon>Pseudomonadati</taxon>
        <taxon>Pseudomonadota</taxon>
        <taxon>Gammaproteobacteria</taxon>
        <taxon>Candidatus Kentrum</taxon>
    </lineage>
</organism>
<gene>
    <name evidence="2" type="ORF">BECKH772A_GA0070896_102533</name>
    <name evidence="1" type="ORF">BECKH772B_GA0070898_102544</name>
    <name evidence="3" type="ORF">BECKH772C_GA0070978_102533</name>
</gene>
<sequence length="45" mass="5352">MAKNRNTLYQTQSRKVKIEGCNQPFAPSLSYSMWECKYLNGVYFR</sequence>